<protein>
    <submittedName>
        <fullName evidence="2">Polyhydroxyalkanoate synthesis protein PhaF</fullName>
    </submittedName>
</protein>
<accession>A0ABW1J8U3</accession>
<reference evidence="3" key="1">
    <citation type="journal article" date="2019" name="Int. J. Syst. Evol. Microbiol.">
        <title>The Global Catalogue of Microorganisms (GCM) 10K type strain sequencing project: providing services to taxonomists for standard genome sequencing and annotation.</title>
        <authorList>
            <consortium name="The Broad Institute Genomics Platform"/>
            <consortium name="The Broad Institute Genome Sequencing Center for Infectious Disease"/>
            <person name="Wu L."/>
            <person name="Ma J."/>
        </authorList>
    </citation>
    <scope>NUCLEOTIDE SEQUENCE [LARGE SCALE GENOMIC DNA]</scope>
    <source>
        <strain evidence="3">KACC 14249</strain>
    </source>
</reference>
<proteinExistence type="predicted"/>
<feature type="compositionally biased region" description="Basic residues" evidence="1">
    <location>
        <begin position="138"/>
        <end position="150"/>
    </location>
</feature>
<keyword evidence="3" id="KW-1185">Reference proteome</keyword>
<gene>
    <name evidence="2" type="ORF">ACFQDO_00875</name>
</gene>
<sequence length="182" mass="18868">MFDAVRGYLQLVSGLSQVSRQRAVEVAKQLLATTPAAEMGGAASMGAQAVSGQVSALADELMATGRQNRQMLRTLVRAEVETVVARLGLAGNAELEAALAASRARVLELERELAVRDAEAVRRPSRTSAAEKSTAKKSTAKKSTAKRSTAKKAAAMQPSVDVPAAATTPEPEVEATTPAGAP</sequence>
<organism evidence="2 3">
    <name type="scientific">Angustibacter luteus</name>
    <dbReference type="NCBI Taxonomy" id="658456"/>
    <lineage>
        <taxon>Bacteria</taxon>
        <taxon>Bacillati</taxon>
        <taxon>Actinomycetota</taxon>
        <taxon>Actinomycetes</taxon>
        <taxon>Kineosporiales</taxon>
        <taxon>Kineosporiaceae</taxon>
    </lineage>
</organism>
<dbReference type="Proteomes" id="UP001596189">
    <property type="component" value="Unassembled WGS sequence"/>
</dbReference>
<dbReference type="RefSeq" id="WP_345716549.1">
    <property type="nucleotide sequence ID" value="NZ_BAABFP010000005.1"/>
</dbReference>
<evidence type="ECO:0000256" key="1">
    <source>
        <dbReference type="SAM" id="MobiDB-lite"/>
    </source>
</evidence>
<dbReference type="EMBL" id="JBHSRD010000002">
    <property type="protein sequence ID" value="MFC6005669.1"/>
    <property type="molecule type" value="Genomic_DNA"/>
</dbReference>
<feature type="region of interest" description="Disordered" evidence="1">
    <location>
        <begin position="117"/>
        <end position="182"/>
    </location>
</feature>
<feature type="compositionally biased region" description="Low complexity" evidence="1">
    <location>
        <begin position="163"/>
        <end position="182"/>
    </location>
</feature>
<evidence type="ECO:0000313" key="2">
    <source>
        <dbReference type="EMBL" id="MFC6005669.1"/>
    </source>
</evidence>
<evidence type="ECO:0000313" key="3">
    <source>
        <dbReference type="Proteomes" id="UP001596189"/>
    </source>
</evidence>
<name>A0ABW1J8U3_9ACTN</name>
<comment type="caution">
    <text evidence="2">The sequence shown here is derived from an EMBL/GenBank/DDBJ whole genome shotgun (WGS) entry which is preliminary data.</text>
</comment>